<dbReference type="Proteomes" id="UP000250275">
    <property type="component" value="Unassembled WGS sequence"/>
</dbReference>
<evidence type="ECO:0000313" key="2">
    <source>
        <dbReference type="EMBL" id="OAD59333.1"/>
    </source>
</evidence>
<name>A0A310SEA6_9HYME</name>
<accession>A0A310SEA6</accession>
<feature type="transmembrane region" description="Helical" evidence="1">
    <location>
        <begin position="12"/>
        <end position="30"/>
    </location>
</feature>
<evidence type="ECO:0000256" key="1">
    <source>
        <dbReference type="SAM" id="Phobius"/>
    </source>
</evidence>
<keyword evidence="3" id="KW-1185">Reference proteome</keyword>
<keyword evidence="1" id="KW-1133">Transmembrane helix</keyword>
<dbReference type="AlphaFoldDB" id="A0A310SEA6"/>
<keyword evidence="1" id="KW-0472">Membrane</keyword>
<dbReference type="OrthoDB" id="7647997at2759"/>
<reference evidence="2 3" key="1">
    <citation type="submission" date="2015-07" db="EMBL/GenBank/DDBJ databases">
        <title>The genome of Eufriesea mexicana.</title>
        <authorList>
            <person name="Pan H."/>
            <person name="Kapheim K."/>
        </authorList>
    </citation>
    <scope>NUCLEOTIDE SEQUENCE [LARGE SCALE GENOMIC DNA]</scope>
    <source>
        <strain evidence="2">0111107269</strain>
        <tissue evidence="2">Whole body</tissue>
    </source>
</reference>
<proteinExistence type="predicted"/>
<gene>
    <name evidence="2" type="ORF">WN48_08973</name>
</gene>
<protein>
    <submittedName>
        <fullName evidence="2">Uncharacterized protein</fullName>
    </submittedName>
</protein>
<evidence type="ECO:0000313" key="3">
    <source>
        <dbReference type="Proteomes" id="UP000250275"/>
    </source>
</evidence>
<sequence length="742" mass="85990">MPHCTTNFVWYLGKFIAGVTGMFFFYVVFLKEKEYSCLCRARMRESLRNRGENTNSCPLDDQADVTAKKEHGPKSMLAAVRNVWTWYTKMQDWFLENDPAIISETALALKRGLPKNDNGNFDFSSKSLLHCVHLRVSQDVVSDYWKACYKSMNNSDANDEKLQHENRDTEEKAIKVVHEYKGKVLNVHYRNCEEKEKREDISNENDKYLATEIRSKLCTDEKDIDLKSVIKSSPICVDNTDCNITRLSPHAIRAKCDEKENEKSRCDSDALVLSNLANKGIFDSLEKRNSSSKINKVDTSRECSWKTTNKKYSPSDSSFKETITTDNRIDSFLHHNARKKETKKRIQKDYLETDKTVELKLAPKSEMENTKKVNLHREAHVNNIVNNFLDDVRVFSLKGKQQYNLKYPANKNQSASGLQKKCPCRNTDINSNVQQKGTFSASWHKNRMYQRKSLKSPCQRCYNTKVRNPYGPQWSSARKPSLSQLQPYFSFQPQYNMLDTRLESPRKNYPCECPKMKKKFDSMADHEFVLSRETRSLKYKPQSLLSKEEPTLVIFRNSKSYKSRNSANSAYSSSIISTDTEGSIHDNLVTCRCSTYKSSYYKMPSSDRYKYMYSTKIDATSPSLSSSSSVSLCKRCHSLAILSQNSVYHKREPISSSSYTNVQRKRKRYSKNEKKTSTYLSSTSCSCSLSSLSTFKDYSFDETDRETRQGEKLCWKPISHAEKKKIVCRDEHHVRWNIKNTY</sequence>
<dbReference type="EMBL" id="KQ760706">
    <property type="protein sequence ID" value="OAD59333.1"/>
    <property type="molecule type" value="Genomic_DNA"/>
</dbReference>
<keyword evidence="1" id="KW-0812">Transmembrane</keyword>
<organism evidence="2 3">
    <name type="scientific">Eufriesea mexicana</name>
    <dbReference type="NCBI Taxonomy" id="516756"/>
    <lineage>
        <taxon>Eukaryota</taxon>
        <taxon>Metazoa</taxon>
        <taxon>Ecdysozoa</taxon>
        <taxon>Arthropoda</taxon>
        <taxon>Hexapoda</taxon>
        <taxon>Insecta</taxon>
        <taxon>Pterygota</taxon>
        <taxon>Neoptera</taxon>
        <taxon>Endopterygota</taxon>
        <taxon>Hymenoptera</taxon>
        <taxon>Apocrita</taxon>
        <taxon>Aculeata</taxon>
        <taxon>Apoidea</taxon>
        <taxon>Anthophila</taxon>
        <taxon>Apidae</taxon>
        <taxon>Eufriesea</taxon>
    </lineage>
</organism>